<evidence type="ECO:0000313" key="2">
    <source>
        <dbReference type="Proteomes" id="UP001165960"/>
    </source>
</evidence>
<dbReference type="Proteomes" id="UP001165960">
    <property type="component" value="Unassembled WGS sequence"/>
</dbReference>
<dbReference type="EMBL" id="QTSX02000107">
    <property type="protein sequence ID" value="KAJ9088557.1"/>
    <property type="molecule type" value="Genomic_DNA"/>
</dbReference>
<evidence type="ECO:0000313" key="1">
    <source>
        <dbReference type="EMBL" id="KAJ9088557.1"/>
    </source>
</evidence>
<keyword evidence="2" id="KW-1185">Reference proteome</keyword>
<gene>
    <name evidence="1" type="ORF">DSO57_1021829</name>
</gene>
<proteinExistence type="predicted"/>
<organism evidence="1 2">
    <name type="scientific">Entomophthora muscae</name>
    <dbReference type="NCBI Taxonomy" id="34485"/>
    <lineage>
        <taxon>Eukaryota</taxon>
        <taxon>Fungi</taxon>
        <taxon>Fungi incertae sedis</taxon>
        <taxon>Zoopagomycota</taxon>
        <taxon>Entomophthoromycotina</taxon>
        <taxon>Entomophthoromycetes</taxon>
        <taxon>Entomophthorales</taxon>
        <taxon>Entomophthoraceae</taxon>
        <taxon>Entomophthora</taxon>
    </lineage>
</organism>
<name>A0ACC2UP56_9FUNG</name>
<comment type="caution">
    <text evidence="1">The sequence shown here is derived from an EMBL/GenBank/DDBJ whole genome shotgun (WGS) entry which is preliminary data.</text>
</comment>
<reference evidence="1" key="1">
    <citation type="submission" date="2022-04" db="EMBL/GenBank/DDBJ databases">
        <title>Genome of the entomopathogenic fungus Entomophthora muscae.</title>
        <authorList>
            <person name="Elya C."/>
            <person name="Lovett B.R."/>
            <person name="Lee E."/>
            <person name="Macias A.M."/>
            <person name="Hajek A.E."/>
            <person name="De Bivort B.L."/>
            <person name="Kasson M.T."/>
            <person name="De Fine Licht H.H."/>
            <person name="Stajich J.E."/>
        </authorList>
    </citation>
    <scope>NUCLEOTIDE SEQUENCE</scope>
    <source>
        <strain evidence="1">Berkeley</strain>
    </source>
</reference>
<protein>
    <submittedName>
        <fullName evidence="1">Uncharacterized protein</fullName>
    </submittedName>
</protein>
<accession>A0ACC2UP56</accession>
<sequence>MTNQANNPSQEQTQGINQINLTPNASEMEEYIKANPIQPSYLRRASFWEDLKEVKPDDIIKAPTLPCARSSLLYAVGGGLTIGLAKFLFTARFRPASPNSIRSACNWAVGSFGFISIISWEKCMHDRRLAEFRVSIAAQQFKRLGQKVEERKAALSAFEGSSEDTTSPSKDSE</sequence>